<name>A0A5J4UA68_9EUKA</name>
<feature type="compositionally biased region" description="Polar residues" evidence="1">
    <location>
        <begin position="93"/>
        <end position="108"/>
    </location>
</feature>
<sequence>MDADTSDVQGTVGQLTGLQPSSGAQSPSINAGLRLKGSGSISAGNWQKQDFQINEGHENNAEEEEDEQTDEAALNQNKDYRVIVISQLPVQENLGTQPQNNQGLNALSQMDKDSIGHSPVGVMVKPRKKKEAKDKN</sequence>
<feature type="compositionally biased region" description="Acidic residues" evidence="1">
    <location>
        <begin position="61"/>
        <end position="70"/>
    </location>
</feature>
<evidence type="ECO:0000313" key="3">
    <source>
        <dbReference type="Proteomes" id="UP000324800"/>
    </source>
</evidence>
<feature type="region of interest" description="Disordered" evidence="1">
    <location>
        <begin position="93"/>
        <end position="136"/>
    </location>
</feature>
<dbReference type="EMBL" id="SNRW01018480">
    <property type="protein sequence ID" value="KAA6367298.1"/>
    <property type="molecule type" value="Genomic_DNA"/>
</dbReference>
<feature type="region of interest" description="Disordered" evidence="1">
    <location>
        <begin position="1"/>
        <end position="75"/>
    </location>
</feature>
<organism evidence="2 3">
    <name type="scientific">Streblomastix strix</name>
    <dbReference type="NCBI Taxonomy" id="222440"/>
    <lineage>
        <taxon>Eukaryota</taxon>
        <taxon>Metamonada</taxon>
        <taxon>Preaxostyla</taxon>
        <taxon>Oxymonadida</taxon>
        <taxon>Streblomastigidae</taxon>
        <taxon>Streblomastix</taxon>
    </lineage>
</organism>
<comment type="caution">
    <text evidence="2">The sequence shown here is derived from an EMBL/GenBank/DDBJ whole genome shotgun (WGS) entry which is preliminary data.</text>
</comment>
<gene>
    <name evidence="2" type="ORF">EZS28_037176</name>
</gene>
<protein>
    <submittedName>
        <fullName evidence="2">Uncharacterized protein</fullName>
    </submittedName>
</protein>
<evidence type="ECO:0000256" key="1">
    <source>
        <dbReference type="SAM" id="MobiDB-lite"/>
    </source>
</evidence>
<dbReference type="AlphaFoldDB" id="A0A5J4UA68"/>
<evidence type="ECO:0000313" key="2">
    <source>
        <dbReference type="EMBL" id="KAA6367298.1"/>
    </source>
</evidence>
<dbReference type="Proteomes" id="UP000324800">
    <property type="component" value="Unassembled WGS sequence"/>
</dbReference>
<feature type="compositionally biased region" description="Polar residues" evidence="1">
    <location>
        <begin position="39"/>
        <end position="52"/>
    </location>
</feature>
<accession>A0A5J4UA68</accession>
<proteinExistence type="predicted"/>
<reference evidence="2 3" key="1">
    <citation type="submission" date="2019-03" db="EMBL/GenBank/DDBJ databases">
        <title>Single cell metagenomics reveals metabolic interactions within the superorganism composed of flagellate Streblomastix strix and complex community of Bacteroidetes bacteria on its surface.</title>
        <authorList>
            <person name="Treitli S.C."/>
            <person name="Kolisko M."/>
            <person name="Husnik F."/>
            <person name="Keeling P."/>
            <person name="Hampl V."/>
        </authorList>
    </citation>
    <scope>NUCLEOTIDE SEQUENCE [LARGE SCALE GENOMIC DNA]</scope>
    <source>
        <strain evidence="2">ST1C</strain>
    </source>
</reference>
<feature type="compositionally biased region" description="Polar residues" evidence="1">
    <location>
        <begin position="1"/>
        <end position="29"/>
    </location>
</feature>